<organism evidence="2 3">
    <name type="scientific">Sulfurifustis variabilis</name>
    <dbReference type="NCBI Taxonomy" id="1675686"/>
    <lineage>
        <taxon>Bacteria</taxon>
        <taxon>Pseudomonadati</taxon>
        <taxon>Pseudomonadota</taxon>
        <taxon>Gammaproteobacteria</taxon>
        <taxon>Acidiferrobacterales</taxon>
        <taxon>Acidiferrobacteraceae</taxon>
        <taxon>Sulfurifustis</taxon>
    </lineage>
</organism>
<name>A0A1B4VAT7_9GAMM</name>
<accession>A0A1B4VAT7</accession>
<proteinExistence type="predicted"/>
<dbReference type="PANTHER" id="PTHR33371">
    <property type="entry name" value="INTERMEMBRANE PHOSPHOLIPID TRANSPORT SYSTEM BINDING PROTEIN MLAD-RELATED"/>
    <property type="match status" value="1"/>
</dbReference>
<evidence type="ECO:0000313" key="2">
    <source>
        <dbReference type="EMBL" id="BAU47231.1"/>
    </source>
</evidence>
<dbReference type="KEGG" id="sva:SVA_0652"/>
<dbReference type="InterPro" id="IPR052336">
    <property type="entry name" value="MlaD_Phospholipid_Transporter"/>
</dbReference>
<dbReference type="NCBIfam" id="TIGR04430">
    <property type="entry name" value="OM_asym_MlaD"/>
    <property type="match status" value="1"/>
</dbReference>
<keyword evidence="3" id="KW-1185">Reference proteome</keyword>
<sequence length="167" mass="17905">MFNKRAIELAVGVFVALGLGAVALLAFRVSNLTTTEVANPYQVEARFDNIGGLKTRAPVTMAGVRIGRVRHIGFDNERYQAVVTMDIDGRYERIPIDTSASILTSGLLGEQYVGMEPGGAEEYLRNGDNIQLTQSAMVLERLIGQFLYGKASESNGGGTDAAPAPPQ</sequence>
<dbReference type="AlphaFoldDB" id="A0A1B4VAT7"/>
<dbReference type="GO" id="GO:0005548">
    <property type="term" value="F:phospholipid transporter activity"/>
    <property type="evidence" value="ECO:0007669"/>
    <property type="project" value="TreeGrafter"/>
</dbReference>
<evidence type="ECO:0000313" key="3">
    <source>
        <dbReference type="Proteomes" id="UP000218899"/>
    </source>
</evidence>
<dbReference type="EMBL" id="AP014936">
    <property type="protein sequence ID" value="BAU47231.1"/>
    <property type="molecule type" value="Genomic_DNA"/>
</dbReference>
<dbReference type="RefSeq" id="WP_096458719.1">
    <property type="nucleotide sequence ID" value="NZ_AP014936.1"/>
</dbReference>
<dbReference type="OrthoDB" id="9788420at2"/>
<dbReference type="PANTHER" id="PTHR33371:SF4">
    <property type="entry name" value="INTERMEMBRANE PHOSPHOLIPID TRANSPORT SYSTEM BINDING PROTEIN MLAD"/>
    <property type="match status" value="1"/>
</dbReference>
<feature type="domain" description="Mce/MlaD" evidence="1">
    <location>
        <begin position="40"/>
        <end position="118"/>
    </location>
</feature>
<gene>
    <name evidence="2" type="ORF">SVA_0652</name>
</gene>
<reference evidence="2 3" key="1">
    <citation type="submission" date="2015-08" db="EMBL/GenBank/DDBJ databases">
        <title>Complete genome sequence of Sulfurifustis variabilis.</title>
        <authorList>
            <person name="Miura A."/>
            <person name="Kojima H."/>
            <person name="Fukui M."/>
        </authorList>
    </citation>
    <scope>NUCLEOTIDE SEQUENCE [LARGE SCALE GENOMIC DNA]</scope>
    <source>
        <strain evidence="3">skN76</strain>
    </source>
</reference>
<dbReference type="GO" id="GO:0005543">
    <property type="term" value="F:phospholipid binding"/>
    <property type="evidence" value="ECO:0007669"/>
    <property type="project" value="TreeGrafter"/>
</dbReference>
<evidence type="ECO:0000259" key="1">
    <source>
        <dbReference type="Pfam" id="PF02470"/>
    </source>
</evidence>
<dbReference type="InterPro" id="IPR030970">
    <property type="entry name" value="ABC_MlaD"/>
</dbReference>
<dbReference type="Proteomes" id="UP000218899">
    <property type="component" value="Chromosome"/>
</dbReference>
<dbReference type="Pfam" id="PF02470">
    <property type="entry name" value="MlaD"/>
    <property type="match status" value="1"/>
</dbReference>
<dbReference type="InterPro" id="IPR003399">
    <property type="entry name" value="Mce/MlaD"/>
</dbReference>
<protein>
    <submittedName>
        <fullName evidence="2">ABC transporter substrate-binding protein</fullName>
    </submittedName>
</protein>